<feature type="transmembrane region" description="Helical" evidence="6">
    <location>
        <begin position="586"/>
        <end position="605"/>
    </location>
</feature>
<reference evidence="8" key="1">
    <citation type="submission" date="2022-02" db="EMBL/GenBank/DDBJ databases">
        <title>Crop Bioprotection Bacillus Genome Sequencing.</title>
        <authorList>
            <person name="Dunlap C."/>
        </authorList>
    </citation>
    <scope>NUCLEOTIDE SEQUENCE</scope>
    <source>
        <strain evidence="8">CK3O2B-54A</strain>
    </source>
</reference>
<gene>
    <name evidence="8" type="ORF">MOD07_13875</name>
</gene>
<dbReference type="PANTHER" id="PTHR43077:SF5">
    <property type="entry name" value="PHAGE INFECTION PROTEIN"/>
    <property type="match status" value="1"/>
</dbReference>
<dbReference type="InterPro" id="IPR017500">
    <property type="entry name" value="Phage_infect_YhgE_N"/>
</dbReference>
<evidence type="ECO:0000256" key="1">
    <source>
        <dbReference type="ARBA" id="ARBA00004141"/>
    </source>
</evidence>
<dbReference type="RefSeq" id="WP_268446670.1">
    <property type="nucleotide sequence ID" value="NZ_JALANC010000001.1"/>
</dbReference>
<keyword evidence="4 6" id="KW-0472">Membrane</keyword>
<dbReference type="InterPro" id="IPR017501">
    <property type="entry name" value="Phage_infect_YhgE_C"/>
</dbReference>
<dbReference type="InterPro" id="IPR013525">
    <property type="entry name" value="ABC2_TM"/>
</dbReference>
<dbReference type="NCBIfam" id="TIGR03062">
    <property type="entry name" value="pip_yhgE_Cterm"/>
    <property type="match status" value="1"/>
</dbReference>
<keyword evidence="2 6" id="KW-0812">Transmembrane</keyword>
<feature type="coiled-coil region" evidence="5">
    <location>
        <begin position="292"/>
        <end position="348"/>
    </location>
</feature>
<dbReference type="NCBIfam" id="TIGR03061">
    <property type="entry name" value="pip_yhgE_Nterm"/>
    <property type="match status" value="1"/>
</dbReference>
<evidence type="ECO:0000256" key="3">
    <source>
        <dbReference type="ARBA" id="ARBA00022989"/>
    </source>
</evidence>
<proteinExistence type="predicted"/>
<dbReference type="PANTHER" id="PTHR43077">
    <property type="entry name" value="TRANSPORT PERMEASE YVFS-RELATED"/>
    <property type="match status" value="1"/>
</dbReference>
<evidence type="ECO:0000256" key="6">
    <source>
        <dbReference type="SAM" id="Phobius"/>
    </source>
</evidence>
<evidence type="ECO:0000256" key="5">
    <source>
        <dbReference type="SAM" id="Coils"/>
    </source>
</evidence>
<feature type="transmembrane region" description="Helical" evidence="6">
    <location>
        <begin position="21"/>
        <end position="40"/>
    </location>
</feature>
<organism evidence="8 9">
    <name type="scientific">Bacillus mojavensis</name>
    <dbReference type="NCBI Taxonomy" id="72360"/>
    <lineage>
        <taxon>Bacteria</taxon>
        <taxon>Bacillati</taxon>
        <taxon>Bacillota</taxon>
        <taxon>Bacilli</taxon>
        <taxon>Bacillales</taxon>
        <taxon>Bacillaceae</taxon>
        <taxon>Bacillus</taxon>
    </lineage>
</organism>
<dbReference type="EMBL" id="JALAQA010000007">
    <property type="protein sequence ID" value="MCY8510624.1"/>
    <property type="molecule type" value="Genomic_DNA"/>
</dbReference>
<dbReference type="Gene3D" id="1.10.287.950">
    <property type="entry name" value="Methyl-accepting chemotaxis protein"/>
    <property type="match status" value="1"/>
</dbReference>
<feature type="transmembrane region" description="Helical" evidence="6">
    <location>
        <begin position="683"/>
        <end position="702"/>
    </location>
</feature>
<feature type="transmembrane region" description="Helical" evidence="6">
    <location>
        <begin position="625"/>
        <end position="647"/>
    </location>
</feature>
<comment type="caution">
    <text evidence="8">The sequence shown here is derived from an EMBL/GenBank/DDBJ whole genome shotgun (WGS) entry which is preliminary data.</text>
</comment>
<protein>
    <submittedName>
        <fullName evidence="8">YhgE/Pip domain-containing protein</fullName>
    </submittedName>
</protein>
<evidence type="ECO:0000313" key="9">
    <source>
        <dbReference type="Proteomes" id="UP001075387"/>
    </source>
</evidence>
<evidence type="ECO:0000256" key="4">
    <source>
        <dbReference type="ARBA" id="ARBA00023136"/>
    </source>
</evidence>
<dbReference type="GO" id="GO:0016020">
    <property type="term" value="C:membrane"/>
    <property type="evidence" value="ECO:0007669"/>
    <property type="project" value="UniProtKB-SubCell"/>
</dbReference>
<feature type="domain" description="ABC-2 type transporter transmembrane" evidence="7">
    <location>
        <begin position="21"/>
        <end position="756"/>
    </location>
</feature>
<evidence type="ECO:0000259" key="7">
    <source>
        <dbReference type="Pfam" id="PF12698"/>
    </source>
</evidence>
<name>A0AAP3FXN6_BACMO</name>
<feature type="transmembrane region" description="Helical" evidence="6">
    <location>
        <begin position="653"/>
        <end position="674"/>
    </location>
</feature>
<sequence length="775" mass="84331">MNTIRSQWKDIVMSKKLLIPIIAILFVPLIYSGVFLKAYWDPYGTVDQLPVVVVNQDKGTTYEGEKLQIGDDLVKELKDNKSFDWHFSNDLDQSLKDLLNQKYYLVVEIPEDFSKNASTVMDKNPKKLDLKYHTNAGSNYVGATIGEKAIDKLKASVSKEVTEQYTKVIFDNFKDIAKGLSDASSGAKKIDDGTKDAKNGSAQLKENLEKLTESTATISDKTAQLAEGAAKVTSGIQSLDSSLGKFQDSSNTIYENSGKIAAGSSELTGKLNELLAGQQTLQQGFPKITNGLDQLNTKAAEASQKVEKAEKVINAVDLTQLETAVSNLEKSETAMNEFKKQLTEFENSLKNRDQAFKNLINSSEFLTAEQKSQLIHSVEKKLPQVDAPDFDQIISRLPSVDQLPDISTIKASLEDVKEQAAQLKAMPEATSKLFNGAKATQDAIDKLTEGTEKIYNGSQQITDSQNKLTAGIGEYNKQFGKAKAGSEQLVTGGSQVSGGLLKLLDGSKQIQNGSSKLAEGSESLDTGLGKLLDGTGQLSNKLNDAADQTGDISADDETYGMFADPVKTNDDAIHSVPNYGTGLTPYILSMGLYVGGIMLTVVFPLKEASGRPRNGFEWFFSKFNVMMLVGIIQSLIVATVLLLGIGLEVESTWRFYVFTIITSLAFLAMIQFLATTMGNPGRFIAVIILVLQLGASGGTFPLELLPHFYQVIHGALPMTYSINGFRAVISNGDFGYMWQMAGVLIGIALVMIALSITYFTILSRKEDTSEEQPAS</sequence>
<dbReference type="Gene3D" id="3.40.1710.10">
    <property type="entry name" value="abc type-2 transporter like domain"/>
    <property type="match status" value="1"/>
</dbReference>
<feature type="transmembrane region" description="Helical" evidence="6">
    <location>
        <begin position="741"/>
        <end position="761"/>
    </location>
</feature>
<evidence type="ECO:0000313" key="8">
    <source>
        <dbReference type="EMBL" id="MCY8510624.1"/>
    </source>
</evidence>
<dbReference type="Pfam" id="PF12698">
    <property type="entry name" value="ABC2_membrane_3"/>
    <property type="match status" value="1"/>
</dbReference>
<dbReference type="GO" id="GO:0140359">
    <property type="term" value="F:ABC-type transporter activity"/>
    <property type="evidence" value="ECO:0007669"/>
    <property type="project" value="InterPro"/>
</dbReference>
<accession>A0AAP3FXN6</accession>
<dbReference type="AlphaFoldDB" id="A0AAP3FXN6"/>
<keyword evidence="3 6" id="KW-1133">Transmembrane helix</keyword>
<dbReference type="Proteomes" id="UP001075387">
    <property type="component" value="Unassembled WGS sequence"/>
</dbReference>
<evidence type="ECO:0000256" key="2">
    <source>
        <dbReference type="ARBA" id="ARBA00022692"/>
    </source>
</evidence>
<comment type="subcellular location">
    <subcellularLocation>
        <location evidence="1">Membrane</location>
        <topology evidence="1">Multi-pass membrane protein</topology>
    </subcellularLocation>
</comment>
<dbReference type="SUPFAM" id="SSF57997">
    <property type="entry name" value="Tropomyosin"/>
    <property type="match status" value="1"/>
</dbReference>
<dbReference type="InterPro" id="IPR051328">
    <property type="entry name" value="T7SS_ABC-Transporter"/>
</dbReference>
<keyword evidence="5" id="KW-0175">Coiled coil</keyword>